<accession>Q1AUU8</accession>
<keyword evidence="1" id="KW-1133">Transmembrane helix</keyword>
<dbReference type="EMBL" id="CP000386">
    <property type="protein sequence ID" value="ABG04830.1"/>
    <property type="molecule type" value="Genomic_DNA"/>
</dbReference>
<gene>
    <name evidence="2" type="ordered locus">Rxyl_1880</name>
</gene>
<proteinExistence type="predicted"/>
<dbReference type="STRING" id="266117.Rxyl_1880"/>
<dbReference type="HOGENOM" id="CLU_2208136_0_0_11"/>
<evidence type="ECO:0000313" key="2">
    <source>
        <dbReference type="EMBL" id="ABG04830.1"/>
    </source>
</evidence>
<protein>
    <recommendedName>
        <fullName evidence="4">Transposase</fullName>
    </recommendedName>
</protein>
<dbReference type="Proteomes" id="UP000006637">
    <property type="component" value="Chromosome"/>
</dbReference>
<dbReference type="eggNOG" id="COG3677">
    <property type="taxonomic scope" value="Bacteria"/>
</dbReference>
<sequence length="107" mass="11686">MRKPVGDHKLQEAIACRYECASCKRTFRHYPSGITPKDQSPRTVVLAALMMYALGLSCSAASHLLGALGAEVCKMSVWRDAQEAGEALRKRRPAGRVRVLGADETVL</sequence>
<keyword evidence="1" id="KW-0472">Membrane</keyword>
<feature type="transmembrane region" description="Helical" evidence="1">
    <location>
        <begin position="44"/>
        <end position="65"/>
    </location>
</feature>
<dbReference type="KEGG" id="rxy:Rxyl_1880"/>
<evidence type="ECO:0008006" key="4">
    <source>
        <dbReference type="Google" id="ProtNLM"/>
    </source>
</evidence>
<organism evidence="2 3">
    <name type="scientific">Rubrobacter xylanophilus (strain DSM 9941 / JCM 11954 / NBRC 16129 / PRD-1)</name>
    <dbReference type="NCBI Taxonomy" id="266117"/>
    <lineage>
        <taxon>Bacteria</taxon>
        <taxon>Bacillati</taxon>
        <taxon>Actinomycetota</taxon>
        <taxon>Rubrobacteria</taxon>
        <taxon>Rubrobacterales</taxon>
        <taxon>Rubrobacteraceae</taxon>
        <taxon>Rubrobacter</taxon>
    </lineage>
</organism>
<evidence type="ECO:0000313" key="3">
    <source>
        <dbReference type="Proteomes" id="UP000006637"/>
    </source>
</evidence>
<keyword evidence="3" id="KW-1185">Reference proteome</keyword>
<dbReference type="AlphaFoldDB" id="Q1AUU8"/>
<evidence type="ECO:0000256" key="1">
    <source>
        <dbReference type="SAM" id="Phobius"/>
    </source>
</evidence>
<keyword evidence="1" id="KW-0812">Transmembrane</keyword>
<reference evidence="2 3" key="1">
    <citation type="submission" date="2006-06" db="EMBL/GenBank/DDBJ databases">
        <title>Complete sequence of Rubrobacter xylanophilus DSM 9941.</title>
        <authorList>
            <consortium name="US DOE Joint Genome Institute"/>
            <person name="Copeland A."/>
            <person name="Lucas S."/>
            <person name="Lapidus A."/>
            <person name="Barry K."/>
            <person name="Detter J.C."/>
            <person name="Glavina del Rio T."/>
            <person name="Hammon N."/>
            <person name="Israni S."/>
            <person name="Dalin E."/>
            <person name="Tice H."/>
            <person name="Pitluck S."/>
            <person name="Munk A.C."/>
            <person name="Brettin T."/>
            <person name="Bruce D."/>
            <person name="Han C."/>
            <person name="Tapia R."/>
            <person name="Gilna P."/>
            <person name="Schmutz J."/>
            <person name="Larimer F."/>
            <person name="Land M."/>
            <person name="Hauser L."/>
            <person name="Kyrpides N."/>
            <person name="Lykidis A."/>
            <person name="da Costa M.S."/>
            <person name="Rainey F.A."/>
            <person name="Empadinhas N."/>
            <person name="Jolivet E."/>
            <person name="Battista J.R."/>
            <person name="Richardson P."/>
        </authorList>
    </citation>
    <scope>NUCLEOTIDE SEQUENCE [LARGE SCALE GENOMIC DNA]</scope>
    <source>
        <strain evidence="3">DSM 9941 / JCM 11954 / NBRC 16129 / PRD-1</strain>
    </source>
</reference>
<name>Q1AUU8_RUBXD</name>